<organism evidence="2">
    <name type="scientific">Bradyrhizobium septentrionale</name>
    <dbReference type="NCBI Taxonomy" id="1404411"/>
    <lineage>
        <taxon>Bacteria</taxon>
        <taxon>Pseudomonadati</taxon>
        <taxon>Pseudomonadota</taxon>
        <taxon>Alphaproteobacteria</taxon>
        <taxon>Hyphomicrobiales</taxon>
        <taxon>Nitrobacteraceae</taxon>
        <taxon>Bradyrhizobium</taxon>
    </lineage>
</organism>
<dbReference type="PANTHER" id="PTHR35567:SF1">
    <property type="entry name" value="CONSERVED FUNGAL PROTEIN (AFU_ORTHOLOGUE AFUA_1G14230)"/>
    <property type="match status" value="1"/>
</dbReference>
<protein>
    <submittedName>
        <fullName evidence="2">DUF3455 domain-containing protein</fullName>
    </submittedName>
</protein>
<feature type="chain" id="PRO_5037193822" evidence="1">
    <location>
        <begin position="25"/>
        <end position="174"/>
    </location>
</feature>
<accession>A0A974A0E4</accession>
<dbReference type="EMBL" id="JAAOLE020000001">
    <property type="protein sequence ID" value="NVI43798.1"/>
    <property type="molecule type" value="Genomic_DNA"/>
</dbReference>
<proteinExistence type="predicted"/>
<sequence>MKIPTAFLSAVSFAALWLVSTAAAQEPLAIAVRDRTVITTLHAEGAQVYECKPDAGKSQSRVRALTWQLREPIATLMLDGKSIGRHYGGPSWELTDGSAVKGKVVASAPGATSNDIPSLELEVVDQRGNGVLSAATVVQRINTEGGVALGSCERAGDYRSAPYSADYVFLRKSG</sequence>
<evidence type="ECO:0000313" key="4">
    <source>
        <dbReference type="Proteomes" id="UP001432046"/>
    </source>
</evidence>
<keyword evidence="1" id="KW-0732">Signal</keyword>
<feature type="signal peptide" evidence="1">
    <location>
        <begin position="1"/>
        <end position="24"/>
    </location>
</feature>
<reference evidence="3" key="2">
    <citation type="journal article" date="2021" name="Int. J. Syst. Evol. Microbiol.">
        <title>Bradyrhizobium septentrionale sp. nov. (sv. septentrionale) and Bradyrhizobium quebecense sp. nov. (sv. septentrionale) associated with legumes native to Canada possess rearranged symbiosis genes and numerous insertion sequences.</title>
        <authorList>
            <person name="Bromfield E.S.P."/>
            <person name="Cloutier S."/>
        </authorList>
    </citation>
    <scope>NUCLEOTIDE SEQUENCE</scope>
    <source>
        <strain evidence="3">5S5</strain>
    </source>
</reference>
<dbReference type="RefSeq" id="WP_166203134.1">
    <property type="nucleotide sequence ID" value="NZ_CP088285.1"/>
</dbReference>
<reference evidence="2" key="1">
    <citation type="submission" date="2020-06" db="EMBL/GenBank/DDBJ databases">
        <title>Whole Genome Sequence of Bradyrhizobium sp. Strain 1S1.</title>
        <authorList>
            <person name="Bromfield E.S.P."/>
            <person name="Cloutier S."/>
        </authorList>
    </citation>
    <scope>NUCLEOTIDE SEQUENCE [LARGE SCALE GENOMIC DNA]</scope>
    <source>
        <strain evidence="2">1S1</strain>
    </source>
</reference>
<dbReference type="AlphaFoldDB" id="A0A974A0E4"/>
<evidence type="ECO:0000256" key="1">
    <source>
        <dbReference type="SAM" id="SignalP"/>
    </source>
</evidence>
<dbReference type="PANTHER" id="PTHR35567">
    <property type="entry name" value="MALATE DEHYDROGENASE (AFU_ORTHOLOGUE AFUA_2G13800)"/>
    <property type="match status" value="1"/>
</dbReference>
<reference evidence="3" key="3">
    <citation type="submission" date="2024-03" db="EMBL/GenBank/DDBJ databases">
        <authorList>
            <person name="Bromfield E.S.P."/>
            <person name="Cloutier S."/>
        </authorList>
    </citation>
    <scope>NUCLEOTIDE SEQUENCE</scope>
    <source>
        <strain evidence="3">5S5</strain>
    </source>
</reference>
<dbReference type="Proteomes" id="UP001432046">
    <property type="component" value="Chromosome"/>
</dbReference>
<name>A0A974A0E4_9BRAD</name>
<dbReference type="EMBL" id="CP147711">
    <property type="protein sequence ID" value="WXC78128.1"/>
    <property type="molecule type" value="Genomic_DNA"/>
</dbReference>
<evidence type="ECO:0000313" key="3">
    <source>
        <dbReference type="EMBL" id="WXC78128.1"/>
    </source>
</evidence>
<dbReference type="Pfam" id="PF11937">
    <property type="entry name" value="DUF3455"/>
    <property type="match status" value="1"/>
</dbReference>
<keyword evidence="4" id="KW-1185">Reference proteome</keyword>
<evidence type="ECO:0000313" key="2">
    <source>
        <dbReference type="EMBL" id="NVI43798.1"/>
    </source>
</evidence>
<gene>
    <name evidence="2" type="ORF">HAP48_012785</name>
    <name evidence="3" type="ORF">WDK88_32660</name>
</gene>
<dbReference type="InterPro" id="IPR021851">
    <property type="entry name" value="DUF3455"/>
</dbReference>